<sequence>MAKVIPIPEGFEAHPDPKNKTLWCCVCAQGDPYGAGPGKWIVKSSAKKHLESGNHIHQVTLRLAEQSWRKALHEQVEELLQAADYHDQYGYDNEEDDLAMTNIYYKLQAHGESINRTLQTPAIAQHLHFYPKETEGTVSEVWQTQRWREYLPSELTPMFSWGYHQFFIEEVIELDNGSLVVPKNLIMQNQELHSDCLSVEIRSEQAQPPTMPNPLQNLVEADEDLVVIMVPIWCDDVSGNKSKQFNKHMNLYMSNGQQSEIRYDNPQQSEQASHIGGNGNCKCRKCKVGGQRDNTESNEGYHAFYAVNIQTYLSTSKMHEQIQIQLDTAAEGVKKSVTDLQTSTGVKDKVAQFWINKLLAMFSAKTKENPQQSSEDIADELHDWLHNQPGDKMNPLLDIADRIILIDNQVWIQHKIHLSKFYIPFSSGILAVAT</sequence>
<reference evidence="1" key="1">
    <citation type="submission" date="2023-06" db="EMBL/GenBank/DDBJ databases">
        <authorList>
            <consortium name="Lawrence Berkeley National Laboratory"/>
            <person name="Ahrendt S."/>
            <person name="Sahu N."/>
            <person name="Indic B."/>
            <person name="Wong-Bajracharya J."/>
            <person name="Merenyi Z."/>
            <person name="Ke H.-M."/>
            <person name="Monk M."/>
            <person name="Kocsube S."/>
            <person name="Drula E."/>
            <person name="Lipzen A."/>
            <person name="Balint B."/>
            <person name="Henrissat B."/>
            <person name="Andreopoulos B."/>
            <person name="Martin F.M."/>
            <person name="Harder C.B."/>
            <person name="Rigling D."/>
            <person name="Ford K.L."/>
            <person name="Foster G.D."/>
            <person name="Pangilinan J."/>
            <person name="Papanicolaou A."/>
            <person name="Barry K."/>
            <person name="LaButti K."/>
            <person name="Viragh M."/>
            <person name="Koriabine M."/>
            <person name="Yan M."/>
            <person name="Riley R."/>
            <person name="Champramary S."/>
            <person name="Plett K.L."/>
            <person name="Tsai I.J."/>
            <person name="Slot J."/>
            <person name="Sipos G."/>
            <person name="Plett J."/>
            <person name="Nagy L.G."/>
            <person name="Grigoriev I.V."/>
        </authorList>
    </citation>
    <scope>NUCLEOTIDE SEQUENCE</scope>
    <source>
        <strain evidence="1">HWK02</strain>
    </source>
</reference>
<name>A0AA39UL87_9AGAR</name>
<gene>
    <name evidence="1" type="ORF">EDD18DRAFT_1107480</name>
</gene>
<accession>A0AA39UL87</accession>
<proteinExistence type="predicted"/>
<keyword evidence="2" id="KW-1185">Reference proteome</keyword>
<evidence type="ECO:0000313" key="1">
    <source>
        <dbReference type="EMBL" id="KAK0493962.1"/>
    </source>
</evidence>
<organism evidence="1 2">
    <name type="scientific">Armillaria luteobubalina</name>
    <dbReference type="NCBI Taxonomy" id="153913"/>
    <lineage>
        <taxon>Eukaryota</taxon>
        <taxon>Fungi</taxon>
        <taxon>Dikarya</taxon>
        <taxon>Basidiomycota</taxon>
        <taxon>Agaricomycotina</taxon>
        <taxon>Agaricomycetes</taxon>
        <taxon>Agaricomycetidae</taxon>
        <taxon>Agaricales</taxon>
        <taxon>Marasmiineae</taxon>
        <taxon>Physalacriaceae</taxon>
        <taxon>Armillaria</taxon>
    </lineage>
</organism>
<evidence type="ECO:0000313" key="2">
    <source>
        <dbReference type="Proteomes" id="UP001175228"/>
    </source>
</evidence>
<dbReference type="Proteomes" id="UP001175228">
    <property type="component" value="Unassembled WGS sequence"/>
</dbReference>
<dbReference type="EMBL" id="JAUEPU010000022">
    <property type="protein sequence ID" value="KAK0493962.1"/>
    <property type="molecule type" value="Genomic_DNA"/>
</dbReference>
<dbReference type="AlphaFoldDB" id="A0AA39UL87"/>
<protein>
    <submittedName>
        <fullName evidence="1">Uncharacterized protein</fullName>
    </submittedName>
</protein>
<comment type="caution">
    <text evidence="1">The sequence shown here is derived from an EMBL/GenBank/DDBJ whole genome shotgun (WGS) entry which is preliminary data.</text>
</comment>